<dbReference type="Proteomes" id="UP000257109">
    <property type="component" value="Unassembled WGS sequence"/>
</dbReference>
<feature type="non-terminal residue" evidence="1">
    <location>
        <position position="1"/>
    </location>
</feature>
<proteinExistence type="predicted"/>
<protein>
    <submittedName>
        <fullName evidence="1">Uncharacterized protein</fullName>
    </submittedName>
</protein>
<evidence type="ECO:0000313" key="2">
    <source>
        <dbReference type="Proteomes" id="UP000257109"/>
    </source>
</evidence>
<dbReference type="OrthoDB" id="999762at2759"/>
<evidence type="ECO:0000313" key="1">
    <source>
        <dbReference type="EMBL" id="RDX85424.1"/>
    </source>
</evidence>
<reference evidence="1" key="1">
    <citation type="submission" date="2018-05" db="EMBL/GenBank/DDBJ databases">
        <title>Draft genome of Mucuna pruriens seed.</title>
        <authorList>
            <person name="Nnadi N.E."/>
            <person name="Vos R."/>
            <person name="Hasami M.H."/>
            <person name="Devisetty U.K."/>
            <person name="Aguiy J.C."/>
        </authorList>
    </citation>
    <scope>NUCLEOTIDE SEQUENCE [LARGE SCALE GENOMIC DNA]</scope>
    <source>
        <strain evidence="1">JCA_2017</strain>
    </source>
</reference>
<accession>A0A371G4F1</accession>
<dbReference type="AlphaFoldDB" id="A0A371G4F1"/>
<name>A0A371G4F1_MUCPR</name>
<sequence length="98" mass="10596">MEHPTDMCPILQETESNNVECIGAIDGYQYATIPVESDSRAVYRLEIWARPKPIGSEPGQLSATDSEILGTIILPTTAIIGSTTGQVTFNGRVDEANE</sequence>
<gene>
    <name evidence="1" type="ORF">CR513_33391</name>
</gene>
<organism evidence="1 2">
    <name type="scientific">Mucuna pruriens</name>
    <name type="common">Velvet bean</name>
    <name type="synonym">Dolichos pruriens</name>
    <dbReference type="NCBI Taxonomy" id="157652"/>
    <lineage>
        <taxon>Eukaryota</taxon>
        <taxon>Viridiplantae</taxon>
        <taxon>Streptophyta</taxon>
        <taxon>Embryophyta</taxon>
        <taxon>Tracheophyta</taxon>
        <taxon>Spermatophyta</taxon>
        <taxon>Magnoliopsida</taxon>
        <taxon>eudicotyledons</taxon>
        <taxon>Gunneridae</taxon>
        <taxon>Pentapetalae</taxon>
        <taxon>rosids</taxon>
        <taxon>fabids</taxon>
        <taxon>Fabales</taxon>
        <taxon>Fabaceae</taxon>
        <taxon>Papilionoideae</taxon>
        <taxon>50 kb inversion clade</taxon>
        <taxon>NPAAA clade</taxon>
        <taxon>indigoferoid/millettioid clade</taxon>
        <taxon>Phaseoleae</taxon>
        <taxon>Mucuna</taxon>
    </lineage>
</organism>
<dbReference type="EMBL" id="QJKJ01006801">
    <property type="protein sequence ID" value="RDX85424.1"/>
    <property type="molecule type" value="Genomic_DNA"/>
</dbReference>
<keyword evidence="2" id="KW-1185">Reference proteome</keyword>
<comment type="caution">
    <text evidence="1">The sequence shown here is derived from an EMBL/GenBank/DDBJ whole genome shotgun (WGS) entry which is preliminary data.</text>
</comment>